<feature type="region of interest" description="Disordered" evidence="4">
    <location>
        <begin position="173"/>
        <end position="200"/>
    </location>
</feature>
<keyword evidence="2" id="KW-0238">DNA-binding</keyword>
<feature type="compositionally biased region" description="Low complexity" evidence="4">
    <location>
        <begin position="350"/>
        <end position="392"/>
    </location>
</feature>
<dbReference type="GO" id="GO:0003677">
    <property type="term" value="F:DNA binding"/>
    <property type="evidence" value="ECO:0007669"/>
    <property type="project" value="UniProtKB-KW"/>
</dbReference>
<sequence length="433" mass="46141">MGRKKIQITRIMDERNRQTLRKKGLNGCESPDADDYFEHSPLSEDRFSKLNEDSDFIFKRGPPGLPPQNFSMSVTVPVTSPNALSYTNPGSSLVSPSLAASSTLTDSSMLSPPQTTLHRNVSPGAPQRPPSTGNAGGMLSTTDLTVPNGAGSSPVGNGFVNSRASPNLIGATGANSLGKVMPTKSPPPPGGGNLGMNSRKPDLRVVIPPSSKGMMPPLSEEEELELNTQRISSSQATQPLATPVVSVTTPSLPPQGLVYSAMPTAYNTDYSLTSADLSALQGFNSPGMLSLGQVSAWQQHHLGQAALSSLVAGGQLSQGSNLSINTNQNINIKSEPISPPRDRMTPSGFQQQQQQQQQQPPQPQPQAQQPQPRQEMGRSPVDSLSSSSSSYDGSDREDPRGDFHSPIVLGRPPNTEDRESPSVKRMRMDAWVT</sequence>
<evidence type="ECO:0000256" key="4">
    <source>
        <dbReference type="SAM" id="MobiDB-lite"/>
    </source>
</evidence>
<feature type="compositionally biased region" description="Basic and acidic residues" evidence="4">
    <location>
        <begin position="393"/>
        <end position="403"/>
    </location>
</feature>
<feature type="region of interest" description="Disordered" evidence="4">
    <location>
        <begin position="103"/>
        <end position="159"/>
    </location>
</feature>
<reference evidence="6" key="2">
    <citation type="submission" date="2025-09" db="UniProtKB">
        <authorList>
            <consortium name="Ensembl"/>
        </authorList>
    </citation>
    <scope>IDENTIFICATION</scope>
</reference>
<feature type="domain" description="Holliday junction regulator protein family C-terminal" evidence="5">
    <location>
        <begin position="27"/>
        <end position="83"/>
    </location>
</feature>
<organism evidence="6 7">
    <name type="scientific">Saimiri boliviensis boliviensis</name>
    <name type="common">Bolivian squirrel monkey</name>
    <dbReference type="NCBI Taxonomy" id="39432"/>
    <lineage>
        <taxon>Eukaryota</taxon>
        <taxon>Metazoa</taxon>
        <taxon>Chordata</taxon>
        <taxon>Craniata</taxon>
        <taxon>Vertebrata</taxon>
        <taxon>Euteleostomi</taxon>
        <taxon>Mammalia</taxon>
        <taxon>Eutheria</taxon>
        <taxon>Euarchontoglires</taxon>
        <taxon>Primates</taxon>
        <taxon>Haplorrhini</taxon>
        <taxon>Platyrrhini</taxon>
        <taxon>Cebidae</taxon>
        <taxon>Saimiriinae</taxon>
        <taxon>Saimiri</taxon>
    </lineage>
</organism>
<gene>
    <name evidence="6" type="primary">MEF2A</name>
</gene>
<dbReference type="Proteomes" id="UP000233220">
    <property type="component" value="Unplaced"/>
</dbReference>
<feature type="compositionally biased region" description="Basic and acidic residues" evidence="4">
    <location>
        <begin position="414"/>
        <end position="433"/>
    </location>
</feature>
<reference evidence="6" key="1">
    <citation type="submission" date="2025-08" db="UniProtKB">
        <authorList>
            <consortium name="Ensembl"/>
        </authorList>
    </citation>
    <scope>IDENTIFICATION</scope>
</reference>
<evidence type="ECO:0000313" key="7">
    <source>
        <dbReference type="Proteomes" id="UP000233220"/>
    </source>
</evidence>
<keyword evidence="7" id="KW-1185">Reference proteome</keyword>
<feature type="compositionally biased region" description="Low complexity" evidence="4">
    <location>
        <begin position="103"/>
        <end position="113"/>
    </location>
</feature>
<protein>
    <submittedName>
        <fullName evidence="6">Myocyte enhancer factor 2A</fullName>
    </submittedName>
</protein>
<dbReference type="GeneTree" id="ENSGT00940000156205"/>
<comment type="subcellular location">
    <subcellularLocation>
        <location evidence="1">Nucleus</location>
    </subcellularLocation>
</comment>
<feature type="region of interest" description="Disordered" evidence="4">
    <location>
        <begin position="320"/>
        <end position="433"/>
    </location>
</feature>
<proteinExistence type="predicted"/>
<evidence type="ECO:0000256" key="1">
    <source>
        <dbReference type="ARBA" id="ARBA00004123"/>
    </source>
</evidence>
<evidence type="ECO:0000256" key="2">
    <source>
        <dbReference type="ARBA" id="ARBA00023125"/>
    </source>
</evidence>
<dbReference type="Ensembl" id="ENSSBOT00000024597.1">
    <property type="protein sequence ID" value="ENSSBOP00000007839.1"/>
    <property type="gene ID" value="ENSSBOG00000020776.1"/>
</dbReference>
<dbReference type="GO" id="GO:0005634">
    <property type="term" value="C:nucleus"/>
    <property type="evidence" value="ECO:0007669"/>
    <property type="project" value="UniProtKB-SubCell"/>
</dbReference>
<dbReference type="Pfam" id="PF12347">
    <property type="entry name" value="HJURP_C"/>
    <property type="match status" value="1"/>
</dbReference>
<dbReference type="OMA" id="MNTQRIS"/>
<keyword evidence="3" id="KW-0539">Nucleus</keyword>
<name>A0A2K6SKC6_SAIBB</name>
<feature type="compositionally biased region" description="Polar residues" evidence="4">
    <location>
        <begin position="139"/>
        <end position="159"/>
    </location>
</feature>
<accession>A0A2K6SKC6</accession>
<evidence type="ECO:0000256" key="3">
    <source>
        <dbReference type="ARBA" id="ARBA00023242"/>
    </source>
</evidence>
<dbReference type="AlphaFoldDB" id="A0A2K6SKC6"/>
<evidence type="ECO:0000259" key="5">
    <source>
        <dbReference type="Pfam" id="PF12347"/>
    </source>
</evidence>
<dbReference type="InterPro" id="IPR022102">
    <property type="entry name" value="HJURP_C"/>
</dbReference>
<feature type="compositionally biased region" description="Polar residues" evidence="4">
    <location>
        <begin position="320"/>
        <end position="332"/>
    </location>
</feature>
<evidence type="ECO:0000313" key="6">
    <source>
        <dbReference type="Ensembl" id="ENSSBOP00000007839.1"/>
    </source>
</evidence>